<proteinExistence type="predicted"/>
<protein>
    <submittedName>
        <fullName evidence="1">Uncharacterized protein</fullName>
    </submittedName>
</protein>
<keyword evidence="2" id="KW-1185">Reference proteome</keyword>
<gene>
    <name evidence="1" type="ORF">GGX14DRAFT_409314</name>
</gene>
<reference evidence="1" key="1">
    <citation type="submission" date="2023-03" db="EMBL/GenBank/DDBJ databases">
        <title>Massive genome expansion in bonnet fungi (Mycena s.s.) driven by repeated elements and novel gene families across ecological guilds.</title>
        <authorList>
            <consortium name="Lawrence Berkeley National Laboratory"/>
            <person name="Harder C.B."/>
            <person name="Miyauchi S."/>
            <person name="Viragh M."/>
            <person name="Kuo A."/>
            <person name="Thoen E."/>
            <person name="Andreopoulos B."/>
            <person name="Lu D."/>
            <person name="Skrede I."/>
            <person name="Drula E."/>
            <person name="Henrissat B."/>
            <person name="Morin E."/>
            <person name="Kohler A."/>
            <person name="Barry K."/>
            <person name="LaButti K."/>
            <person name="Morin E."/>
            <person name="Salamov A."/>
            <person name="Lipzen A."/>
            <person name="Mereny Z."/>
            <person name="Hegedus B."/>
            <person name="Baldrian P."/>
            <person name="Stursova M."/>
            <person name="Weitz H."/>
            <person name="Taylor A."/>
            <person name="Grigoriev I.V."/>
            <person name="Nagy L.G."/>
            <person name="Martin F."/>
            <person name="Kauserud H."/>
        </authorList>
    </citation>
    <scope>NUCLEOTIDE SEQUENCE</scope>
    <source>
        <strain evidence="1">9144</strain>
    </source>
</reference>
<name>A0AAD6UNV9_9AGAR</name>
<dbReference type="AlphaFoldDB" id="A0AAD6UNV9"/>
<organism evidence="1 2">
    <name type="scientific">Mycena pura</name>
    <dbReference type="NCBI Taxonomy" id="153505"/>
    <lineage>
        <taxon>Eukaryota</taxon>
        <taxon>Fungi</taxon>
        <taxon>Dikarya</taxon>
        <taxon>Basidiomycota</taxon>
        <taxon>Agaricomycotina</taxon>
        <taxon>Agaricomycetes</taxon>
        <taxon>Agaricomycetidae</taxon>
        <taxon>Agaricales</taxon>
        <taxon>Marasmiineae</taxon>
        <taxon>Mycenaceae</taxon>
        <taxon>Mycena</taxon>
    </lineage>
</organism>
<comment type="caution">
    <text evidence="1">The sequence shown here is derived from an EMBL/GenBank/DDBJ whole genome shotgun (WGS) entry which is preliminary data.</text>
</comment>
<dbReference type="EMBL" id="JARJCW010000219">
    <property type="protein sequence ID" value="KAJ7185138.1"/>
    <property type="molecule type" value="Genomic_DNA"/>
</dbReference>
<evidence type="ECO:0000313" key="2">
    <source>
        <dbReference type="Proteomes" id="UP001219525"/>
    </source>
</evidence>
<sequence length="162" mass="17859">MPGQSNMVYVSISFWTIKSYATFAIDRPARLGVPDARNEGYQVLFAIIDEPEDEITFGENILSIPDSNVLQLFVSSVNSAPRLTQLLSSSYQNSSSKATKDKPAIPLTDAELTFSMVLSNAPPDATRSGENTTNVVNLARVQFWRFAAGFCEKFTRRAGLLK</sequence>
<evidence type="ECO:0000313" key="1">
    <source>
        <dbReference type="EMBL" id="KAJ7185138.1"/>
    </source>
</evidence>
<accession>A0AAD6UNV9</accession>
<dbReference type="Proteomes" id="UP001219525">
    <property type="component" value="Unassembled WGS sequence"/>
</dbReference>